<evidence type="ECO:0000256" key="4">
    <source>
        <dbReference type="ARBA" id="ARBA00022525"/>
    </source>
</evidence>
<keyword evidence="5" id="KW-0732">Signal</keyword>
<comment type="subcellular location">
    <subcellularLocation>
        <location evidence="1">Secreted</location>
    </subcellularLocation>
</comment>
<feature type="chain" id="PRO_5045254707" description="Chemokine interleukin-8-like domain-containing protein" evidence="5">
    <location>
        <begin position="19"/>
        <end position="101"/>
    </location>
</feature>
<feature type="signal peptide" evidence="5">
    <location>
        <begin position="1"/>
        <end position="18"/>
    </location>
</feature>
<dbReference type="EMBL" id="JAHUTI010040909">
    <property type="protein sequence ID" value="MED6245587.1"/>
    <property type="molecule type" value="Genomic_DNA"/>
</dbReference>
<dbReference type="SMART" id="SM00199">
    <property type="entry name" value="SCY"/>
    <property type="match status" value="1"/>
</dbReference>
<dbReference type="PRINTS" id="PR00437">
    <property type="entry name" value="SMALLCYTKCXC"/>
</dbReference>
<name>A0ABU7B4Y7_9TELE</name>
<sequence>MSLSTIIPILVFLTIHEGSIVGDHGVNLRCLCINKERKPIGRHIAVLEVHPATSHCVEVQIIATLKKDKLKVCLDPDVPWVKRVLKNRRARQKVEEPTSKA</sequence>
<dbReference type="CDD" id="cd00273">
    <property type="entry name" value="Chemokine_CXC"/>
    <property type="match status" value="1"/>
</dbReference>
<evidence type="ECO:0000256" key="1">
    <source>
        <dbReference type="ARBA" id="ARBA00004613"/>
    </source>
</evidence>
<dbReference type="PRINTS" id="PR00436">
    <property type="entry name" value="INTERLEUKIN8"/>
</dbReference>
<organism evidence="7 8">
    <name type="scientific">Ataeniobius toweri</name>
    <dbReference type="NCBI Taxonomy" id="208326"/>
    <lineage>
        <taxon>Eukaryota</taxon>
        <taxon>Metazoa</taxon>
        <taxon>Chordata</taxon>
        <taxon>Craniata</taxon>
        <taxon>Vertebrata</taxon>
        <taxon>Euteleostomi</taxon>
        <taxon>Actinopterygii</taxon>
        <taxon>Neopterygii</taxon>
        <taxon>Teleostei</taxon>
        <taxon>Neoteleostei</taxon>
        <taxon>Acanthomorphata</taxon>
        <taxon>Ovalentaria</taxon>
        <taxon>Atherinomorphae</taxon>
        <taxon>Cyprinodontiformes</taxon>
        <taxon>Goodeidae</taxon>
        <taxon>Ataeniobius</taxon>
    </lineage>
</organism>
<dbReference type="SUPFAM" id="SSF54117">
    <property type="entry name" value="Interleukin 8-like chemokines"/>
    <property type="match status" value="1"/>
</dbReference>
<dbReference type="Proteomes" id="UP001345963">
    <property type="component" value="Unassembled WGS sequence"/>
</dbReference>
<dbReference type="InterPro" id="IPR039809">
    <property type="entry name" value="Chemokine_b/g/d"/>
</dbReference>
<keyword evidence="4" id="KW-0964">Secreted</keyword>
<dbReference type="Gene3D" id="2.40.50.40">
    <property type="match status" value="1"/>
</dbReference>
<feature type="domain" description="Chemokine interleukin-8-like" evidence="6">
    <location>
        <begin position="27"/>
        <end position="88"/>
    </location>
</feature>
<comment type="caution">
    <text evidence="7">The sequence shown here is derived from an EMBL/GenBank/DDBJ whole genome shotgun (WGS) entry which is preliminary data.</text>
</comment>
<reference evidence="7 8" key="1">
    <citation type="submission" date="2021-07" db="EMBL/GenBank/DDBJ databases">
        <authorList>
            <person name="Palmer J.M."/>
        </authorList>
    </citation>
    <scope>NUCLEOTIDE SEQUENCE [LARGE SCALE GENOMIC DNA]</scope>
    <source>
        <strain evidence="7 8">AT_MEX2019</strain>
        <tissue evidence="7">Muscle</tissue>
    </source>
</reference>
<keyword evidence="3" id="KW-0202">Cytokine</keyword>
<dbReference type="PANTHER" id="PTHR12015">
    <property type="entry name" value="SMALL INDUCIBLE CYTOKINE A"/>
    <property type="match status" value="1"/>
</dbReference>
<evidence type="ECO:0000256" key="3">
    <source>
        <dbReference type="ARBA" id="ARBA00022514"/>
    </source>
</evidence>
<evidence type="ECO:0000259" key="6">
    <source>
        <dbReference type="SMART" id="SM00199"/>
    </source>
</evidence>
<proteinExistence type="inferred from homology"/>
<gene>
    <name evidence="7" type="ORF">ATANTOWER_005178</name>
</gene>
<protein>
    <recommendedName>
        <fullName evidence="6">Chemokine interleukin-8-like domain-containing protein</fullName>
    </recommendedName>
</protein>
<dbReference type="InterPro" id="IPR033899">
    <property type="entry name" value="CXC_Chemokine_domain"/>
</dbReference>
<evidence type="ECO:0000313" key="7">
    <source>
        <dbReference type="EMBL" id="MED6245587.1"/>
    </source>
</evidence>
<evidence type="ECO:0000313" key="8">
    <source>
        <dbReference type="Proteomes" id="UP001345963"/>
    </source>
</evidence>
<evidence type="ECO:0000256" key="2">
    <source>
        <dbReference type="ARBA" id="ARBA00010665"/>
    </source>
</evidence>
<dbReference type="Pfam" id="PF00048">
    <property type="entry name" value="IL8"/>
    <property type="match status" value="1"/>
</dbReference>
<dbReference type="InterPro" id="IPR036048">
    <property type="entry name" value="Interleukin_8-like_sf"/>
</dbReference>
<keyword evidence="8" id="KW-1185">Reference proteome</keyword>
<dbReference type="PANTHER" id="PTHR12015:SF210">
    <property type="entry name" value="C-X-C MOTIF CHEMOKINE 9"/>
    <property type="match status" value="1"/>
</dbReference>
<dbReference type="InterPro" id="IPR001089">
    <property type="entry name" value="Chemokine_CXC"/>
</dbReference>
<dbReference type="InterPro" id="IPR001811">
    <property type="entry name" value="Chemokine_IL8-like_dom"/>
</dbReference>
<evidence type="ECO:0000256" key="5">
    <source>
        <dbReference type="SAM" id="SignalP"/>
    </source>
</evidence>
<comment type="similarity">
    <text evidence="2">Belongs to the intercrine alpha (chemokine CxC) family.</text>
</comment>
<accession>A0ABU7B4Y7</accession>